<dbReference type="GO" id="GO:0006487">
    <property type="term" value="P:protein N-linked glycosylation"/>
    <property type="evidence" value="ECO:0007669"/>
    <property type="project" value="TreeGrafter"/>
</dbReference>
<reference evidence="2" key="1">
    <citation type="submission" date="2019-11" db="EMBL/GenBank/DDBJ databases">
        <authorList>
            <person name="Liu Y."/>
            <person name="Hou J."/>
            <person name="Li T.-Q."/>
            <person name="Guan C.-H."/>
            <person name="Wu X."/>
            <person name="Wu H.-Z."/>
            <person name="Ling F."/>
            <person name="Zhang R."/>
            <person name="Shi X.-G."/>
            <person name="Ren J.-P."/>
            <person name="Chen E.-F."/>
            <person name="Sun J.-M."/>
        </authorList>
    </citation>
    <scope>NUCLEOTIDE SEQUENCE</scope>
    <source>
        <strain evidence="2">Adult_tree_wgs_1</strain>
        <tissue evidence="2">Leaves</tissue>
    </source>
</reference>
<gene>
    <name evidence="2" type="ORF">RHSIM_RhsimUnG0155700</name>
</gene>
<evidence type="ECO:0000313" key="3">
    <source>
        <dbReference type="Proteomes" id="UP000626092"/>
    </source>
</evidence>
<sequence length="380" mass="42789">MSIGRKVMDASNQKSIERVVSQRALQMGSSFPCQICVVGFLCGVCLATFFLAALTSIGTFAFGGISFSASSNGISSWNSSSAIINMVTKGDCNLKPREIERVMHSQLTFDRKIDARVSFLYSAWSASLNESMKGEGELLQGVGVRRSNVPKAPHLENCKLSSQVNKNLDKRVENESFPPWTLWKGFLHTYLLSTTGERLKSEGAYPPWVCIFPDIHPQLLAVRYLMRFQTEYTCNLLNAERHAAFGREAAKLVLATPAKEWPEEVREEPQSEMEQFVWSNHKPTTFLQEVIDRSRSYPHWNFYYTNVTRQVGNMSMATYEASLGRKTSTNYPLVNFLMAAESDFFIGALGSSWCFLIDGMRNTGGKVMAGYLSVNKDRFW</sequence>
<dbReference type="PANTHER" id="PTHR13132:SF29">
    <property type="entry name" value="ALPHA-(1,6)-FUCOSYLTRANSFERASE"/>
    <property type="match status" value="1"/>
</dbReference>
<dbReference type="EMBL" id="WJXA01000340">
    <property type="protein sequence ID" value="KAF7113152.1"/>
    <property type="molecule type" value="Genomic_DNA"/>
</dbReference>
<name>A0A834FUW2_RHOSS</name>
<organism evidence="2 3">
    <name type="scientific">Rhododendron simsii</name>
    <name type="common">Sims's rhododendron</name>
    <dbReference type="NCBI Taxonomy" id="118357"/>
    <lineage>
        <taxon>Eukaryota</taxon>
        <taxon>Viridiplantae</taxon>
        <taxon>Streptophyta</taxon>
        <taxon>Embryophyta</taxon>
        <taxon>Tracheophyta</taxon>
        <taxon>Spermatophyta</taxon>
        <taxon>Magnoliopsida</taxon>
        <taxon>eudicotyledons</taxon>
        <taxon>Gunneridae</taxon>
        <taxon>Pentapetalae</taxon>
        <taxon>asterids</taxon>
        <taxon>Ericales</taxon>
        <taxon>Ericaceae</taxon>
        <taxon>Ericoideae</taxon>
        <taxon>Rhodoreae</taxon>
        <taxon>Rhododendron</taxon>
    </lineage>
</organism>
<evidence type="ECO:0000313" key="2">
    <source>
        <dbReference type="EMBL" id="KAF7113152.1"/>
    </source>
</evidence>
<keyword evidence="1" id="KW-0472">Membrane</keyword>
<protein>
    <submittedName>
        <fullName evidence="2">Uncharacterized protein</fullName>
    </submittedName>
</protein>
<dbReference type="OrthoDB" id="2014825at2759"/>
<accession>A0A834FUW2</accession>
<keyword evidence="3" id="KW-1185">Reference proteome</keyword>
<feature type="transmembrane region" description="Helical" evidence="1">
    <location>
        <begin position="35"/>
        <end position="62"/>
    </location>
</feature>
<keyword evidence="1" id="KW-1133">Transmembrane helix</keyword>
<evidence type="ECO:0000256" key="1">
    <source>
        <dbReference type="SAM" id="Phobius"/>
    </source>
</evidence>
<dbReference type="GO" id="GO:0046921">
    <property type="term" value="F:alpha-(1-&gt;6)-fucosyltransferase activity"/>
    <property type="evidence" value="ECO:0007669"/>
    <property type="project" value="TreeGrafter"/>
</dbReference>
<dbReference type="Proteomes" id="UP000626092">
    <property type="component" value="Unassembled WGS sequence"/>
</dbReference>
<dbReference type="PANTHER" id="PTHR13132">
    <property type="entry name" value="ALPHA- 1,6 -FUCOSYLTRANSFERASE"/>
    <property type="match status" value="1"/>
</dbReference>
<comment type="caution">
    <text evidence="2">The sequence shown here is derived from an EMBL/GenBank/DDBJ whole genome shotgun (WGS) entry which is preliminary data.</text>
</comment>
<dbReference type="AlphaFoldDB" id="A0A834FUW2"/>
<keyword evidence="1" id="KW-0812">Transmembrane</keyword>
<proteinExistence type="predicted"/>